<evidence type="ECO:0000256" key="5">
    <source>
        <dbReference type="ARBA" id="ARBA00022792"/>
    </source>
</evidence>
<feature type="region of interest" description="Disordered" evidence="9">
    <location>
        <begin position="1"/>
        <end position="24"/>
    </location>
</feature>
<evidence type="ECO:0000256" key="7">
    <source>
        <dbReference type="ARBA" id="ARBA00023128"/>
    </source>
</evidence>
<reference evidence="10 11" key="1">
    <citation type="journal article" date="2020" name="ISME J.">
        <title>Uncovering the hidden diversity of litter-decomposition mechanisms in mushroom-forming fungi.</title>
        <authorList>
            <person name="Floudas D."/>
            <person name="Bentzer J."/>
            <person name="Ahren D."/>
            <person name="Johansson T."/>
            <person name="Persson P."/>
            <person name="Tunlid A."/>
        </authorList>
    </citation>
    <scope>NUCLEOTIDE SEQUENCE [LARGE SCALE GENOMIC DNA]</scope>
    <source>
        <strain evidence="10 11">CBS 101986</strain>
    </source>
</reference>
<keyword evidence="7" id="KW-0496">Mitochondrion</keyword>
<feature type="compositionally biased region" description="Polar residues" evidence="9">
    <location>
        <begin position="105"/>
        <end position="120"/>
    </location>
</feature>
<keyword evidence="11" id="KW-1185">Reference proteome</keyword>
<evidence type="ECO:0000256" key="6">
    <source>
        <dbReference type="ARBA" id="ARBA00022989"/>
    </source>
</evidence>
<organism evidence="10 11">
    <name type="scientific">Psilocybe cf. subviscida</name>
    <dbReference type="NCBI Taxonomy" id="2480587"/>
    <lineage>
        <taxon>Eukaryota</taxon>
        <taxon>Fungi</taxon>
        <taxon>Dikarya</taxon>
        <taxon>Basidiomycota</taxon>
        <taxon>Agaricomycotina</taxon>
        <taxon>Agaricomycetes</taxon>
        <taxon>Agaricomycetidae</taxon>
        <taxon>Agaricales</taxon>
        <taxon>Agaricineae</taxon>
        <taxon>Strophariaceae</taxon>
        <taxon>Psilocybe</taxon>
    </lineage>
</organism>
<accession>A0A8H5B207</accession>
<keyword evidence="6" id="KW-1133">Transmembrane helix</keyword>
<dbReference type="EMBL" id="JAACJJ010000043">
    <property type="protein sequence ID" value="KAF5315084.1"/>
    <property type="molecule type" value="Genomic_DNA"/>
</dbReference>
<evidence type="ECO:0000313" key="10">
    <source>
        <dbReference type="EMBL" id="KAF5315084.1"/>
    </source>
</evidence>
<name>A0A8H5B207_9AGAR</name>
<sequence>MSTENRDSQPTPEVLPSKLPEPTGNHVVDVSQRVKHILDVPCARNAFLSGIAGGAGMGFIRGISSNPLIAANWAIGTFIVLSSASWHMCQKKFADEREQVRQIMEANSNKRARGENSSAGQDKETSGAL</sequence>
<dbReference type="GO" id="GO:0033617">
    <property type="term" value="P:mitochondrial respiratory chain complex IV assembly"/>
    <property type="evidence" value="ECO:0007669"/>
    <property type="project" value="InterPro"/>
</dbReference>
<feature type="region of interest" description="Disordered" evidence="9">
    <location>
        <begin position="100"/>
        <end position="129"/>
    </location>
</feature>
<dbReference type="GO" id="GO:0005743">
    <property type="term" value="C:mitochondrial inner membrane"/>
    <property type="evidence" value="ECO:0007669"/>
    <property type="project" value="UniProtKB-SubCell"/>
</dbReference>
<protein>
    <recommendedName>
        <fullName evidence="3">Cytochrome c oxidase assembly protein COX20, mitochondrial</fullName>
    </recommendedName>
</protein>
<evidence type="ECO:0000256" key="8">
    <source>
        <dbReference type="ARBA" id="ARBA00023136"/>
    </source>
</evidence>
<proteinExistence type="inferred from homology"/>
<evidence type="ECO:0000256" key="3">
    <source>
        <dbReference type="ARBA" id="ARBA00017689"/>
    </source>
</evidence>
<dbReference type="Pfam" id="PF12597">
    <property type="entry name" value="Cox20"/>
    <property type="match status" value="1"/>
</dbReference>
<dbReference type="PANTHER" id="PTHR31586:SF1">
    <property type="entry name" value="CYTOCHROME C OXIDASE ASSEMBLY PROTEIN COX20, MITOCHONDRIAL"/>
    <property type="match status" value="1"/>
</dbReference>
<evidence type="ECO:0000256" key="1">
    <source>
        <dbReference type="ARBA" id="ARBA00004273"/>
    </source>
</evidence>
<dbReference type="Proteomes" id="UP000567179">
    <property type="component" value="Unassembled WGS sequence"/>
</dbReference>
<keyword evidence="5" id="KW-0999">Mitochondrion inner membrane</keyword>
<evidence type="ECO:0000256" key="4">
    <source>
        <dbReference type="ARBA" id="ARBA00022692"/>
    </source>
</evidence>
<keyword evidence="4" id="KW-0812">Transmembrane</keyword>
<comment type="similarity">
    <text evidence="2">Belongs to the COX20 family.</text>
</comment>
<comment type="subcellular location">
    <subcellularLocation>
        <location evidence="1">Mitochondrion inner membrane</location>
    </subcellularLocation>
</comment>
<dbReference type="PANTHER" id="PTHR31586">
    <property type="entry name" value="CYTOCHROME C OXIDASE PROTEIN 20"/>
    <property type="match status" value="1"/>
</dbReference>
<gene>
    <name evidence="10" type="ORF">D9619_007353</name>
</gene>
<comment type="caution">
    <text evidence="10">The sequence shown here is derived from an EMBL/GenBank/DDBJ whole genome shotgun (WGS) entry which is preliminary data.</text>
</comment>
<evidence type="ECO:0000256" key="2">
    <source>
        <dbReference type="ARBA" id="ARBA00009575"/>
    </source>
</evidence>
<dbReference type="InterPro" id="IPR022533">
    <property type="entry name" value="Cox20"/>
</dbReference>
<evidence type="ECO:0000256" key="9">
    <source>
        <dbReference type="SAM" id="MobiDB-lite"/>
    </source>
</evidence>
<keyword evidence="8" id="KW-0472">Membrane</keyword>
<evidence type="ECO:0000313" key="11">
    <source>
        <dbReference type="Proteomes" id="UP000567179"/>
    </source>
</evidence>
<dbReference type="OrthoDB" id="14603at2759"/>
<dbReference type="AlphaFoldDB" id="A0A8H5B207"/>